<gene>
    <name evidence="1" type="ORF">ASN_709</name>
</gene>
<name>A0A0U5B6F6_9PROT</name>
<accession>A0A0U5B6F6</accession>
<dbReference type="EMBL" id="LN606600">
    <property type="protein sequence ID" value="CEF40117.1"/>
    <property type="molecule type" value="Genomic_DNA"/>
</dbReference>
<reference evidence="2" key="1">
    <citation type="submission" date="2014-09" db="EMBL/GenBank/DDBJ databases">
        <authorList>
            <person name="Illeghems K.G."/>
        </authorList>
    </citation>
    <scope>NUCLEOTIDE SEQUENCE [LARGE SCALE GENOMIC DNA]</scope>
    <source>
        <strain evidence="2">108B</strain>
    </source>
</reference>
<proteinExistence type="predicted"/>
<protein>
    <submittedName>
        <fullName evidence="1">Uncharacterized protein</fullName>
    </submittedName>
</protein>
<evidence type="ECO:0000313" key="2">
    <source>
        <dbReference type="Proteomes" id="UP000056109"/>
    </source>
</evidence>
<evidence type="ECO:0000313" key="1">
    <source>
        <dbReference type="EMBL" id="CEF40117.1"/>
    </source>
</evidence>
<organism evidence="1 2">
    <name type="scientific">Acetobacter senegalensis</name>
    <dbReference type="NCBI Taxonomy" id="446692"/>
    <lineage>
        <taxon>Bacteria</taxon>
        <taxon>Pseudomonadati</taxon>
        <taxon>Pseudomonadota</taxon>
        <taxon>Alphaproteobacteria</taxon>
        <taxon>Acetobacterales</taxon>
        <taxon>Acetobacteraceae</taxon>
        <taxon>Acetobacter</taxon>
    </lineage>
</organism>
<dbReference type="Proteomes" id="UP000056109">
    <property type="component" value="Chromosome I"/>
</dbReference>
<dbReference type="KEGG" id="asz:ASN_709"/>
<sequence>MRWLFVPVFRIGLSESVLSAPKPSPCRRLRVYQTVSERFFHLFSILEFFHACHHLARRIRSQF</sequence>
<keyword evidence="2" id="KW-1185">Reference proteome</keyword>
<dbReference type="AlphaFoldDB" id="A0A0U5B6F6"/>